<dbReference type="InterPro" id="IPR039448">
    <property type="entry name" value="Beta_helix"/>
</dbReference>
<feature type="transmembrane region" description="Helical" evidence="2">
    <location>
        <begin position="1918"/>
        <end position="1935"/>
    </location>
</feature>
<gene>
    <name evidence="4" type="ORF">MBBAR_3c01030</name>
</gene>
<dbReference type="EMBL" id="JXMW01000003">
    <property type="protein sequence ID" value="OQD59447.1"/>
    <property type="molecule type" value="Genomic_DNA"/>
</dbReference>
<dbReference type="InterPro" id="IPR012334">
    <property type="entry name" value="Pectin_lyas_fold"/>
</dbReference>
<keyword evidence="2" id="KW-0812">Transmembrane</keyword>
<feature type="domain" description="Right handed beta helix" evidence="3">
    <location>
        <begin position="356"/>
        <end position="515"/>
    </location>
</feature>
<dbReference type="Proteomes" id="UP000191661">
    <property type="component" value="Unassembled WGS sequence"/>
</dbReference>
<protein>
    <recommendedName>
        <fullName evidence="3">Right handed beta helix domain-containing protein</fullName>
    </recommendedName>
</protein>
<accession>A0A1V6N4D1</accession>
<evidence type="ECO:0000256" key="1">
    <source>
        <dbReference type="SAM" id="MobiDB-lite"/>
    </source>
</evidence>
<dbReference type="SMART" id="SM00710">
    <property type="entry name" value="PbH1"/>
    <property type="match status" value="27"/>
</dbReference>
<proteinExistence type="predicted"/>
<dbReference type="PANTHER" id="PTHR19862">
    <property type="entry name" value="WD REPEAT-CONTAINING PROTEIN 48"/>
    <property type="match status" value="1"/>
</dbReference>
<sequence>MVLIFSVLFLISPIYGESLDSTDSHSEIDNGFNNYAVNDVQITDTDSINSDSPSDSSIGNSNSNNINSNNSYNNYNNNSTATKSSAKVEKSGVSTFASKVFIITDDNYSQYFSLFTGKLLSNSGISPGDTIKIGNVSNKAFIIDIPLTLTSTGADVQITNGVIHLVAGSDGSTISNLKIFNDKTDIVYQGVYVVRLHGIWLTNTNNNLIVNNSVQVADALKVFAMPMGWSSNNTIIYNRLISTWSTCMPMGQSHNNNISYNYLQTTAANIIYYNPYGHADYGGPADCYNNSITNNYLYAIYASDTTIGMQLVYAQHQNTQIINNTLVNQFYGISLYGINSTVVGNTLINMSVYAIIVTSSNLLLENNTVIATDSYGGGIYVGGDGYNENITVVNNKVTITNGCYNGIIVSGDNVFVKNNIINLYNFGVGINIRGNYAQILNNIINTKVDPGISLGTSNALILGNSIRSGSYGIYFKTNNIKFYFTSIINNTIISNDYGIFLQGTIYNTTIVGNKISTNASVGIFKDTTDSYGDNMSDNEVNDIIEDSTGIVIRDSNFYNYFDKDGYFKLGILDESLVLILTHLTNKKIYVDYKMTLLSNGLANLLTNVTIIVTSEGAGSVIRDLNFYNTNVAAIILENYVESIILKNNNITIISDNNYTGSVIGIKIGQSENILVEANNIYISSKKGFVYGISVTDSTYVFSKYINITQNSIILVGDNLVEGVYTDSMSNSEISNNLINLWGNGFGYGVATAYMKGNVNNITIKNNIIVVNVKKMAYLIELHISSNITIINNLLEGFGSGVYGVALYNSDNVSIIDNEIRTTGGDLSGIGVNYDVLGSGNSAIFLTSNSNNTFVKNNIIYTNARYQIIINNTNTGDSNINNTNCTNNTKIDLNNIFSQNYFVIDDVNVINYFTSNGEFIKANSVQANDTLLFNNLSSKHYNLIFNIPLNISFYKVNTIDATFIFKSGSAGSNVTGLLFNLTDNSAIILSDVYNITIHSNSIFINNVLEKNLTGIIIAHNSYDNRIINNAITLKGKNSLTGISVSNFYENRFGRSPYSNLIDSNLLFINSENVAMGIYVSMATDTKIFNNDIYLYAKNCVYAVEIVSNGSFAPYPTTVWSNNTKIINNTFYGLGYNIFLIKSYQSYNTYIANNSLLADGNRSFAYIGYNTSGDKIEYNDIVVNGSGANNNINDPNSNTNNGSNGSFESWVNVAQAGVYYSNSHNNLIRENNITSNYLKGGDYAVYVDDNNVVSGDSDSSGSDSSNGSGSTGIIYLIVSGNYLVSNNGLFIANDAIYGSNVLSENNTPHYVYVSTNGSDVTGDGSIDNPFKTISHAISQSYNRAIIYLLSGTYYENDIFVNKTITIKNNGNVTLNGKKGKIFIISNMGYLTIVGINFLNASSNNGSIISNNGYAHLMNCNFYNNTAIDQGGVIFNKGRLLIDNCNFYNNSAYLGGVISNFGNMSIANSKFINNSACSGGVIYSYHNCTSIISNSYFASNTARTDGNSYLYNDNETRLAPGHGGVIYNFGTLYSINSTYEYNLANNGGVIANSVYIWREFNDSYLYILNSSFKFNNVTTSVYSGGYGGALYGNARYLLVYNSVFHKNEAKTTGGAINFSVNNGSIERSNFTNNTAESYGGALAINGNITITYSIISNNSAGYGGAVYYNGDSSYGHVLNQLNIFNSTIESNFAMHYGGAFYFNYANVNIKDSNILDNFAPVNSVIYGGNNGFLDFDNNWWGSNFGPSDDVWNRANKFKDWLFEDSGWELIVGGGSSDSNSSGGSGSGSGNHIGPGTGSGLRPGGSGSGNGWGTGTGSGIGSGSGSGLGSGSGNGIGDGDGTGSGTGVDSNNGNGKGSNSTNNNILPGVGSIMNPSSSSSSNPGGKSGGGSAGGQGGSGEQSIKNSHEILEDTINNMKPVDFVYIILAVIGFIVLVIVGHKYNKRSRL</sequence>
<keyword evidence="2" id="KW-0472">Membrane</keyword>
<feature type="compositionally biased region" description="Low complexity" evidence="1">
    <location>
        <begin position="1843"/>
        <end position="1880"/>
    </location>
</feature>
<name>A0A1V6N4D1_METAZ</name>
<evidence type="ECO:0000256" key="2">
    <source>
        <dbReference type="SAM" id="Phobius"/>
    </source>
</evidence>
<dbReference type="Pfam" id="PF13229">
    <property type="entry name" value="Beta_helix"/>
    <property type="match status" value="1"/>
</dbReference>
<dbReference type="InterPro" id="IPR011050">
    <property type="entry name" value="Pectin_lyase_fold/virulence"/>
</dbReference>
<feature type="compositionally biased region" description="Gly residues" evidence="1">
    <location>
        <begin position="1881"/>
        <end position="1895"/>
    </location>
</feature>
<feature type="region of interest" description="Disordered" evidence="1">
    <location>
        <begin position="44"/>
        <end position="81"/>
    </location>
</feature>
<keyword evidence="5" id="KW-1185">Reference proteome</keyword>
<dbReference type="InterPro" id="IPR006626">
    <property type="entry name" value="PbH1"/>
</dbReference>
<dbReference type="PROSITE" id="PS50818">
    <property type="entry name" value="INTEIN_C_TER"/>
    <property type="match status" value="1"/>
</dbReference>
<dbReference type="GO" id="GO:0043130">
    <property type="term" value="F:ubiquitin binding"/>
    <property type="evidence" value="ECO:0007669"/>
    <property type="project" value="TreeGrafter"/>
</dbReference>
<reference evidence="4 5" key="1">
    <citation type="submission" date="2014-12" db="EMBL/GenBank/DDBJ databases">
        <title>Genome sequence of Methanobrevibacter arboriphilicus DH1, DSM1125.</title>
        <authorList>
            <person name="Poehlein A."/>
            <person name="Thauer R.K."/>
            <person name="Seedorf H."/>
            <person name="Daniel R."/>
        </authorList>
    </citation>
    <scope>NUCLEOTIDE SEQUENCE [LARGE SCALE GENOMIC DNA]</scope>
    <source>
        <strain evidence="4 5">DH1</strain>
    </source>
</reference>
<evidence type="ECO:0000313" key="5">
    <source>
        <dbReference type="Proteomes" id="UP000191661"/>
    </source>
</evidence>
<dbReference type="Gene3D" id="2.160.20.10">
    <property type="entry name" value="Single-stranded right-handed beta-helix, Pectin lyase-like"/>
    <property type="match status" value="3"/>
</dbReference>
<feature type="compositionally biased region" description="Gly residues" evidence="1">
    <location>
        <begin position="1779"/>
        <end position="1842"/>
    </location>
</feature>
<feature type="region of interest" description="Disordered" evidence="1">
    <location>
        <begin position="1770"/>
        <end position="1898"/>
    </location>
</feature>
<organism evidence="4 5">
    <name type="scientific">Methanobrevibacter arboriphilus JCM 13429 = DSM 1125</name>
    <dbReference type="NCBI Taxonomy" id="1300164"/>
    <lineage>
        <taxon>Archaea</taxon>
        <taxon>Methanobacteriati</taxon>
        <taxon>Methanobacteriota</taxon>
        <taxon>Methanomada group</taxon>
        <taxon>Methanobacteria</taxon>
        <taxon>Methanobacteriales</taxon>
        <taxon>Methanobacteriaceae</taxon>
        <taxon>Methanobrevibacter</taxon>
    </lineage>
</organism>
<evidence type="ECO:0000313" key="4">
    <source>
        <dbReference type="EMBL" id="OQD59447.1"/>
    </source>
</evidence>
<keyword evidence="2" id="KW-1133">Transmembrane helix</keyword>
<evidence type="ECO:0000259" key="3">
    <source>
        <dbReference type="Pfam" id="PF13229"/>
    </source>
</evidence>
<dbReference type="InterPro" id="IPR051246">
    <property type="entry name" value="WDR48"/>
</dbReference>
<comment type="caution">
    <text evidence="4">The sequence shown here is derived from an EMBL/GenBank/DDBJ whole genome shotgun (WGS) entry which is preliminary data.</text>
</comment>
<dbReference type="SUPFAM" id="SSF51126">
    <property type="entry name" value="Pectin lyase-like"/>
    <property type="match status" value="5"/>
</dbReference>
<dbReference type="PANTHER" id="PTHR19862:SF14">
    <property type="entry name" value="WD REPEAT-CONTAINING PROTEIN 48"/>
    <property type="match status" value="1"/>
</dbReference>
<dbReference type="GO" id="GO:0000724">
    <property type="term" value="P:double-strand break repair via homologous recombination"/>
    <property type="evidence" value="ECO:0007669"/>
    <property type="project" value="TreeGrafter"/>
</dbReference>
<dbReference type="InterPro" id="IPR030934">
    <property type="entry name" value="Intein_C"/>
</dbReference>